<dbReference type="InterPro" id="IPR044638">
    <property type="entry name" value="ALDH7A1-like"/>
</dbReference>
<sequence>MLVAKRAIYSMRRAQIARGLSTRASNILSALDISTTEELSGVYDGQWRGSGDIFSSVCPTTGETLARVRSASSQELHEVLARTREAYTIFRLSLEMGKIKTEGVGEVQEFIDIVRKFSK</sequence>
<dbReference type="PANTHER" id="PTHR43521">
    <property type="entry name" value="ALPHA-AMINOADIPIC SEMIALDEHYDE DEHYDROGENASE"/>
    <property type="match status" value="1"/>
</dbReference>
<dbReference type="SUPFAM" id="SSF53720">
    <property type="entry name" value="ALDH-like"/>
    <property type="match status" value="1"/>
</dbReference>
<evidence type="ECO:0000313" key="5">
    <source>
        <dbReference type="Proteomes" id="UP000775547"/>
    </source>
</evidence>
<reference evidence="4" key="1">
    <citation type="submission" date="2020-07" db="EMBL/GenBank/DDBJ databases">
        <authorList>
            <person name="Nieuwenhuis M."/>
            <person name="Van De Peppel L.J.J."/>
        </authorList>
    </citation>
    <scope>NUCLEOTIDE SEQUENCE</scope>
    <source>
        <strain evidence="4">AP01</strain>
        <tissue evidence="4">Mycelium</tissue>
    </source>
</reference>
<evidence type="ECO:0000256" key="2">
    <source>
        <dbReference type="ARBA" id="ARBA00023002"/>
    </source>
</evidence>
<keyword evidence="3" id="KW-0520">NAD</keyword>
<dbReference type="Proteomes" id="UP000775547">
    <property type="component" value="Unassembled WGS sequence"/>
</dbReference>
<dbReference type="GO" id="GO:0004029">
    <property type="term" value="F:aldehyde dehydrogenase (NAD+) activity"/>
    <property type="evidence" value="ECO:0007669"/>
    <property type="project" value="InterPro"/>
</dbReference>
<gene>
    <name evidence="4" type="ORF">DXG03_007976</name>
</gene>
<organism evidence="4 5">
    <name type="scientific">Asterophora parasitica</name>
    <dbReference type="NCBI Taxonomy" id="117018"/>
    <lineage>
        <taxon>Eukaryota</taxon>
        <taxon>Fungi</taxon>
        <taxon>Dikarya</taxon>
        <taxon>Basidiomycota</taxon>
        <taxon>Agaricomycotina</taxon>
        <taxon>Agaricomycetes</taxon>
        <taxon>Agaricomycetidae</taxon>
        <taxon>Agaricales</taxon>
        <taxon>Tricholomatineae</taxon>
        <taxon>Lyophyllaceae</taxon>
        <taxon>Asterophora</taxon>
    </lineage>
</organism>
<proteinExistence type="inferred from homology"/>
<evidence type="ECO:0000256" key="3">
    <source>
        <dbReference type="ARBA" id="ARBA00023027"/>
    </source>
</evidence>
<accession>A0A9P7GCH2</accession>
<dbReference type="InterPro" id="IPR016162">
    <property type="entry name" value="Ald_DH_N"/>
</dbReference>
<dbReference type="EMBL" id="JABCKV010000062">
    <property type="protein sequence ID" value="KAG5644677.1"/>
    <property type="molecule type" value="Genomic_DNA"/>
</dbReference>
<keyword evidence="2" id="KW-0560">Oxidoreductase</keyword>
<reference evidence="4" key="2">
    <citation type="submission" date="2021-10" db="EMBL/GenBank/DDBJ databases">
        <title>Phylogenomics reveals ancestral predisposition of the termite-cultivated fungus Termitomyces towards a domesticated lifestyle.</title>
        <authorList>
            <person name="Auxier B."/>
            <person name="Grum-Grzhimaylo A."/>
            <person name="Cardenas M.E."/>
            <person name="Lodge J.D."/>
            <person name="Laessoe T."/>
            <person name="Pedersen O."/>
            <person name="Smith M.E."/>
            <person name="Kuyper T.W."/>
            <person name="Franco-Molano E.A."/>
            <person name="Baroni T.J."/>
            <person name="Aanen D.K."/>
        </authorList>
    </citation>
    <scope>NUCLEOTIDE SEQUENCE</scope>
    <source>
        <strain evidence="4">AP01</strain>
        <tissue evidence="4">Mycelium</tissue>
    </source>
</reference>
<keyword evidence="5" id="KW-1185">Reference proteome</keyword>
<dbReference type="OrthoDB" id="310895at2759"/>
<dbReference type="InterPro" id="IPR016161">
    <property type="entry name" value="Ald_DH/histidinol_DH"/>
</dbReference>
<protein>
    <submittedName>
        <fullName evidence="4">Uncharacterized protein</fullName>
    </submittedName>
</protein>
<comment type="similarity">
    <text evidence="1">Belongs to the aldehyde dehydrogenase family.</text>
</comment>
<dbReference type="Gene3D" id="3.40.605.10">
    <property type="entry name" value="Aldehyde Dehydrogenase, Chain A, domain 1"/>
    <property type="match status" value="1"/>
</dbReference>
<dbReference type="PANTHER" id="PTHR43521:SF1">
    <property type="entry name" value="ALPHA-AMINOADIPIC SEMIALDEHYDE DEHYDROGENASE"/>
    <property type="match status" value="1"/>
</dbReference>
<evidence type="ECO:0000313" key="4">
    <source>
        <dbReference type="EMBL" id="KAG5644677.1"/>
    </source>
</evidence>
<evidence type="ECO:0000256" key="1">
    <source>
        <dbReference type="ARBA" id="ARBA00009986"/>
    </source>
</evidence>
<comment type="caution">
    <text evidence="4">The sequence shown here is derived from an EMBL/GenBank/DDBJ whole genome shotgun (WGS) entry which is preliminary data.</text>
</comment>
<dbReference type="AlphaFoldDB" id="A0A9P7GCH2"/>
<name>A0A9P7GCH2_9AGAR</name>